<protein>
    <recommendedName>
        <fullName evidence="1">SGNH hydrolase-type esterase domain-containing protein</fullName>
    </recommendedName>
</protein>
<dbReference type="SUPFAM" id="SSF52266">
    <property type="entry name" value="SGNH hydrolase"/>
    <property type="match status" value="1"/>
</dbReference>
<evidence type="ECO:0000313" key="2">
    <source>
        <dbReference type="EMBL" id="GMK58228.1"/>
    </source>
</evidence>
<dbReference type="EMBL" id="BTCM01000005">
    <property type="protein sequence ID" value="GMK58228.1"/>
    <property type="molecule type" value="Genomic_DNA"/>
</dbReference>
<reference evidence="2" key="2">
    <citation type="submission" date="2023-06" db="EMBL/GenBank/DDBJ databases">
        <authorList>
            <person name="Kobayashi Y."/>
            <person name="Kayamori A."/>
            <person name="Aoki K."/>
            <person name="Shiwa Y."/>
            <person name="Fujita N."/>
            <person name="Sugita T."/>
            <person name="Iwasaki W."/>
            <person name="Tanaka N."/>
            <person name="Takashima M."/>
        </authorList>
    </citation>
    <scope>NUCLEOTIDE SEQUENCE</scope>
    <source>
        <strain evidence="2">HIS016</strain>
    </source>
</reference>
<proteinExistence type="predicted"/>
<dbReference type="InterPro" id="IPR036514">
    <property type="entry name" value="SGNH_hydro_sf"/>
</dbReference>
<comment type="caution">
    <text evidence="2">The sequence shown here is derived from an EMBL/GenBank/DDBJ whole genome shotgun (WGS) entry which is preliminary data.</text>
</comment>
<dbReference type="AlphaFoldDB" id="A0AAD3TWI2"/>
<dbReference type="Gene3D" id="3.40.50.1110">
    <property type="entry name" value="SGNH hydrolase"/>
    <property type="match status" value="1"/>
</dbReference>
<dbReference type="CDD" id="cd00229">
    <property type="entry name" value="SGNH_hydrolase"/>
    <property type="match status" value="1"/>
</dbReference>
<organism evidence="2 3">
    <name type="scientific">Cutaneotrichosporon spelunceum</name>
    <dbReference type="NCBI Taxonomy" id="1672016"/>
    <lineage>
        <taxon>Eukaryota</taxon>
        <taxon>Fungi</taxon>
        <taxon>Dikarya</taxon>
        <taxon>Basidiomycota</taxon>
        <taxon>Agaricomycotina</taxon>
        <taxon>Tremellomycetes</taxon>
        <taxon>Trichosporonales</taxon>
        <taxon>Trichosporonaceae</taxon>
        <taxon>Cutaneotrichosporon</taxon>
    </lineage>
</organism>
<name>A0AAD3TWI2_9TREE</name>
<evidence type="ECO:0000259" key="1">
    <source>
        <dbReference type="Pfam" id="PF13472"/>
    </source>
</evidence>
<dbReference type="Pfam" id="PF13472">
    <property type="entry name" value="Lipase_GDSL_2"/>
    <property type="match status" value="1"/>
</dbReference>
<dbReference type="Proteomes" id="UP001222932">
    <property type="component" value="Unassembled WGS sequence"/>
</dbReference>
<reference evidence="2" key="1">
    <citation type="journal article" date="2023" name="BMC Genomics">
        <title>Chromosome-level genome assemblies of Cutaneotrichosporon spp. (Trichosporonales, Basidiomycota) reveal imbalanced evolution between nucleotide sequences and chromosome synteny.</title>
        <authorList>
            <person name="Kobayashi Y."/>
            <person name="Kayamori A."/>
            <person name="Aoki K."/>
            <person name="Shiwa Y."/>
            <person name="Matsutani M."/>
            <person name="Fujita N."/>
            <person name="Sugita T."/>
            <person name="Iwasaki W."/>
            <person name="Tanaka N."/>
            <person name="Takashima M."/>
        </authorList>
    </citation>
    <scope>NUCLEOTIDE SEQUENCE</scope>
    <source>
        <strain evidence="2">HIS016</strain>
    </source>
</reference>
<accession>A0AAD3TWI2</accession>
<dbReference type="PANTHER" id="PTHR34407:SF1">
    <property type="entry name" value="SGNH HYDROLASE-TYPE ESTERASE DOMAIN-CONTAINING PROTEIN"/>
    <property type="match status" value="1"/>
</dbReference>
<dbReference type="PANTHER" id="PTHR34407">
    <property type="entry name" value="EXPRESSED PROTEIN"/>
    <property type="match status" value="1"/>
</dbReference>
<feature type="domain" description="SGNH hydrolase-type esterase" evidence="1">
    <location>
        <begin position="124"/>
        <end position="296"/>
    </location>
</feature>
<keyword evidence="3" id="KW-1185">Reference proteome</keyword>
<dbReference type="InterPro" id="IPR013830">
    <property type="entry name" value="SGNH_hydro"/>
</dbReference>
<sequence length="568" mass="63231">MVALPPLPVGLAKRPLLIAAFATILFVFILGHSWSSETIASYTPWGGQRSKTSSSGLASGVQTLSSDTKRRLDHLGKECDRPDPFEALYSRPNLRMTRGYEGSLARLERVVYKILRGDPVKVGVIGGSITKGHGVYASERWPDVLREFLIEFYVPKSDIPVINGAAPATGSDYFSFCFALHIPEDVDLVIVELGVNDVGDPDDFKTMEDLIRGLLDMESQPAVMLLEVLGFSGGGMGGAGGRHHLPVAQYYDVPVLNQRHPIASHFARFPDLMPHYFDINGWGDPDMRHLNARGHRDAANIIASMLRDTTCGLVTNPSFQMPPATPPQVVIEKIAQATYDAQADELYGDDVDDALAALEADWSKEEKTWIEPYKRPKGVAEGEEGEHKETYRRPGMWQRRVEHGLVPRMEFMAGWNPDPDYRRPISRPTCYSTKATEARFNLTPSYSDGWEYWVHPDFSDKPYIVAREPGARVSFEIPVHAGTIKLYYLRSARGLGKIRCWIDDDEAAGKKGVLINGFWKRDWLNIGQYTTLGENLPAGVHHVNCVSLNETDTADGGHEFRIIGLMSS</sequence>
<evidence type="ECO:0000313" key="3">
    <source>
        <dbReference type="Proteomes" id="UP001222932"/>
    </source>
</evidence>
<gene>
    <name evidence="2" type="ORF">CspeluHIS016_0502600</name>
</gene>